<evidence type="ECO:0000256" key="1">
    <source>
        <dbReference type="SAM" id="SignalP"/>
    </source>
</evidence>
<evidence type="ECO:0000313" key="6">
    <source>
        <dbReference type="Proteomes" id="UP000332933"/>
    </source>
</evidence>
<dbReference type="AlphaFoldDB" id="A0A485L6V0"/>
<dbReference type="EMBL" id="CAADRA010005942">
    <property type="protein sequence ID" value="VFT93451.1"/>
    <property type="molecule type" value="Genomic_DNA"/>
</dbReference>
<dbReference type="OrthoDB" id="60530at2759"/>
<keyword evidence="1" id="KW-0732">Signal</keyword>
<dbReference type="EMBL" id="VJMH01005921">
    <property type="protein sequence ID" value="KAF0692228.1"/>
    <property type="molecule type" value="Genomic_DNA"/>
</dbReference>
<dbReference type="Pfam" id="PF06522">
    <property type="entry name" value="B12D"/>
    <property type="match status" value="1"/>
</dbReference>
<dbReference type="EMBL" id="CAADRA010005942">
    <property type="protein sequence ID" value="VFT93452.1"/>
    <property type="molecule type" value="Genomic_DNA"/>
</dbReference>
<dbReference type="InterPro" id="IPR010530">
    <property type="entry name" value="B12D"/>
</dbReference>
<evidence type="ECO:0000313" key="2">
    <source>
        <dbReference type="EMBL" id="KAF0692228.1"/>
    </source>
</evidence>
<evidence type="ECO:0000313" key="3">
    <source>
        <dbReference type="EMBL" id="KAF0692229.1"/>
    </source>
</evidence>
<evidence type="ECO:0000313" key="4">
    <source>
        <dbReference type="EMBL" id="VFT93451.1"/>
    </source>
</evidence>
<organism evidence="5 6">
    <name type="scientific">Aphanomyces stellatus</name>
    <dbReference type="NCBI Taxonomy" id="120398"/>
    <lineage>
        <taxon>Eukaryota</taxon>
        <taxon>Sar</taxon>
        <taxon>Stramenopiles</taxon>
        <taxon>Oomycota</taxon>
        <taxon>Saprolegniomycetes</taxon>
        <taxon>Saprolegniales</taxon>
        <taxon>Verrucalvaceae</taxon>
        <taxon>Aphanomyces</taxon>
    </lineage>
</organism>
<name>A0A485L6V0_9STRA</name>
<feature type="signal peptide" evidence="1">
    <location>
        <begin position="1"/>
        <end position="26"/>
    </location>
</feature>
<feature type="chain" id="PRO_5036116365" evidence="1">
    <location>
        <begin position="27"/>
        <end position="155"/>
    </location>
</feature>
<protein>
    <submittedName>
        <fullName evidence="4">Aste57867_16680 protein</fullName>
    </submittedName>
    <submittedName>
        <fullName evidence="5">Aste57867_16681 protein</fullName>
    </submittedName>
</protein>
<dbReference type="EMBL" id="VJMH01005921">
    <property type="protein sequence ID" value="KAF0692229.1"/>
    <property type="molecule type" value="Genomic_DNA"/>
</dbReference>
<keyword evidence="6" id="KW-1185">Reference proteome</keyword>
<proteinExistence type="predicted"/>
<sequence length="155" mass="17342">MKRREFVSRNAISFCVSLLAFLRVFDYGPPQHSRHGGDLPSYFNFYQDTLIINMASSTATRATRSAVKTWLSDPATYPIIGIMAFATSMATFEGVRYLTASPDVSIAKEKRTNLFARSTTEEGAAFRSHRITAATLKPNPITRESEYQAFKARSV</sequence>
<accession>A0A485L6V0</accession>
<evidence type="ECO:0000313" key="5">
    <source>
        <dbReference type="EMBL" id="VFT93452.1"/>
    </source>
</evidence>
<reference evidence="2" key="2">
    <citation type="submission" date="2019-06" db="EMBL/GenBank/DDBJ databases">
        <title>Genomics analysis of Aphanomyces spp. identifies a new class of oomycete effector associated with host adaptation.</title>
        <authorList>
            <person name="Gaulin E."/>
        </authorList>
    </citation>
    <scope>NUCLEOTIDE SEQUENCE</scope>
    <source>
        <strain evidence="2">CBS 578.67</strain>
    </source>
</reference>
<gene>
    <name evidence="5" type="primary">Aste57867_16681</name>
    <name evidence="4" type="synonym">Aste57867_16680</name>
    <name evidence="2" type="ORF">As57867_016623</name>
    <name evidence="3" type="ORF">As57867_016624</name>
    <name evidence="4" type="ORF">ASTE57867_16680</name>
    <name evidence="5" type="ORF">ASTE57867_16681</name>
</gene>
<reference evidence="5 6" key="1">
    <citation type="submission" date="2019-03" db="EMBL/GenBank/DDBJ databases">
        <authorList>
            <person name="Gaulin E."/>
            <person name="Dumas B."/>
        </authorList>
    </citation>
    <scope>NUCLEOTIDE SEQUENCE [LARGE SCALE GENOMIC DNA]</scope>
    <source>
        <strain evidence="5">CBS 568.67</strain>
    </source>
</reference>
<dbReference type="Proteomes" id="UP000332933">
    <property type="component" value="Unassembled WGS sequence"/>
</dbReference>